<evidence type="ECO:0000313" key="1">
    <source>
        <dbReference type="EMBL" id="KAF2622231.1"/>
    </source>
</evidence>
<evidence type="ECO:0000313" key="2">
    <source>
        <dbReference type="Proteomes" id="UP000799754"/>
    </source>
</evidence>
<keyword evidence="2" id="KW-1185">Reference proteome</keyword>
<accession>A0ACB6RK35</accession>
<sequence>MDFGVSGRTLKCHMGSMDWHKCVACSKGWVSKRNAENHVLYSETMLVPKLEPEDWCNVRFPDEVHWHVGPQGKMRILRKPGERYCADYIQEQITRNDKKNWEAAHTWAAVGYNFKSDLTFYNTIGNKNGKLSLPVYRDQILEPMVLPWLKRGDNFILAEDNNSGHGGGSANNIVAMRK</sequence>
<comment type="caution">
    <text evidence="1">The sequence shown here is derived from an EMBL/GenBank/DDBJ whole genome shotgun (WGS) entry which is preliminary data.</text>
</comment>
<proteinExistence type="predicted"/>
<dbReference type="EMBL" id="MU006746">
    <property type="protein sequence ID" value="KAF2622231.1"/>
    <property type="molecule type" value="Genomic_DNA"/>
</dbReference>
<dbReference type="Proteomes" id="UP000799754">
    <property type="component" value="Unassembled WGS sequence"/>
</dbReference>
<organism evidence="1 2">
    <name type="scientific">Macroventuria anomochaeta</name>
    <dbReference type="NCBI Taxonomy" id="301207"/>
    <lineage>
        <taxon>Eukaryota</taxon>
        <taxon>Fungi</taxon>
        <taxon>Dikarya</taxon>
        <taxon>Ascomycota</taxon>
        <taxon>Pezizomycotina</taxon>
        <taxon>Dothideomycetes</taxon>
        <taxon>Pleosporomycetidae</taxon>
        <taxon>Pleosporales</taxon>
        <taxon>Pleosporineae</taxon>
        <taxon>Didymellaceae</taxon>
        <taxon>Macroventuria</taxon>
    </lineage>
</organism>
<gene>
    <name evidence="1" type="ORF">BU25DRAFT_480778</name>
</gene>
<protein>
    <submittedName>
        <fullName evidence="1">Uncharacterized protein</fullName>
    </submittedName>
</protein>
<name>A0ACB6RK35_9PLEO</name>
<reference evidence="1" key="1">
    <citation type="journal article" date="2020" name="Stud. Mycol.">
        <title>101 Dothideomycetes genomes: a test case for predicting lifestyles and emergence of pathogens.</title>
        <authorList>
            <person name="Haridas S."/>
            <person name="Albert R."/>
            <person name="Binder M."/>
            <person name="Bloem J."/>
            <person name="Labutti K."/>
            <person name="Salamov A."/>
            <person name="Andreopoulos B."/>
            <person name="Baker S."/>
            <person name="Barry K."/>
            <person name="Bills G."/>
            <person name="Bluhm B."/>
            <person name="Cannon C."/>
            <person name="Castanera R."/>
            <person name="Culley D."/>
            <person name="Daum C."/>
            <person name="Ezra D."/>
            <person name="Gonzalez J."/>
            <person name="Henrissat B."/>
            <person name="Kuo A."/>
            <person name="Liang C."/>
            <person name="Lipzen A."/>
            <person name="Lutzoni F."/>
            <person name="Magnuson J."/>
            <person name="Mondo S."/>
            <person name="Nolan M."/>
            <person name="Ohm R."/>
            <person name="Pangilinan J."/>
            <person name="Park H.-J."/>
            <person name="Ramirez L."/>
            <person name="Alfaro M."/>
            <person name="Sun H."/>
            <person name="Tritt A."/>
            <person name="Yoshinaga Y."/>
            <person name="Zwiers L.-H."/>
            <person name="Turgeon B."/>
            <person name="Goodwin S."/>
            <person name="Spatafora J."/>
            <person name="Crous P."/>
            <person name="Grigoriev I."/>
        </authorList>
    </citation>
    <scope>NUCLEOTIDE SEQUENCE</scope>
    <source>
        <strain evidence="1">CBS 525.71</strain>
    </source>
</reference>